<proteinExistence type="predicted"/>
<dbReference type="RefSeq" id="XP_016254429.1">
    <property type="nucleotide sequence ID" value="XM_016387501.1"/>
</dbReference>
<accession>A0A0D2CSQ8</accession>
<dbReference type="AlphaFoldDB" id="A0A0D2CSQ8"/>
<evidence type="ECO:0000313" key="1">
    <source>
        <dbReference type="EMBL" id="KIW34213.1"/>
    </source>
</evidence>
<evidence type="ECO:0000313" key="2">
    <source>
        <dbReference type="Proteomes" id="UP000054466"/>
    </source>
</evidence>
<organism evidence="1 2">
    <name type="scientific">Cladophialophora immunda</name>
    <dbReference type="NCBI Taxonomy" id="569365"/>
    <lineage>
        <taxon>Eukaryota</taxon>
        <taxon>Fungi</taxon>
        <taxon>Dikarya</taxon>
        <taxon>Ascomycota</taxon>
        <taxon>Pezizomycotina</taxon>
        <taxon>Eurotiomycetes</taxon>
        <taxon>Chaetothyriomycetidae</taxon>
        <taxon>Chaetothyriales</taxon>
        <taxon>Herpotrichiellaceae</taxon>
        <taxon>Cladophialophora</taxon>
    </lineage>
</organism>
<dbReference type="Proteomes" id="UP000054466">
    <property type="component" value="Unassembled WGS sequence"/>
</dbReference>
<gene>
    <name evidence="1" type="ORF">PV07_01004</name>
</gene>
<reference evidence="1 2" key="1">
    <citation type="submission" date="2015-01" db="EMBL/GenBank/DDBJ databases">
        <title>The Genome Sequence of Cladophialophora immunda CBS83496.</title>
        <authorList>
            <consortium name="The Broad Institute Genomics Platform"/>
            <person name="Cuomo C."/>
            <person name="de Hoog S."/>
            <person name="Gorbushina A."/>
            <person name="Stielow B."/>
            <person name="Teixiera M."/>
            <person name="Abouelleil A."/>
            <person name="Chapman S.B."/>
            <person name="Priest M."/>
            <person name="Young S.K."/>
            <person name="Wortman J."/>
            <person name="Nusbaum C."/>
            <person name="Birren B."/>
        </authorList>
    </citation>
    <scope>NUCLEOTIDE SEQUENCE [LARGE SCALE GENOMIC DNA]</scope>
    <source>
        <strain evidence="1 2">CBS 83496</strain>
    </source>
</reference>
<dbReference type="GeneID" id="27340198"/>
<protein>
    <submittedName>
        <fullName evidence="1">Uncharacterized protein</fullName>
    </submittedName>
</protein>
<dbReference type="HOGENOM" id="CLU_1610569_0_0_1"/>
<dbReference type="VEuPathDB" id="FungiDB:PV07_01004"/>
<sequence>MVEDIGIGELVELPMAMPDVVVDAGIDIDIDIDMALDAGIDIDPIELIVDKVDAVNTDWSKVWVEESVWRICLDVLIEDMYTLSVSSQSSTSTATDVDSFLAAPSQRKLAQRSSFPVLIGCGCRTASFSWERSPHEHVSCNILNQHHRAPQSTATQSRLLPRSSP</sequence>
<dbReference type="EMBL" id="KN847040">
    <property type="protein sequence ID" value="KIW34213.1"/>
    <property type="molecule type" value="Genomic_DNA"/>
</dbReference>
<keyword evidence="2" id="KW-1185">Reference proteome</keyword>
<name>A0A0D2CSQ8_9EURO</name>